<name>A0A1V6UIP7_9EURO</name>
<keyword evidence="2" id="KW-1185">Reference proteome</keyword>
<dbReference type="Proteomes" id="UP000191500">
    <property type="component" value="Unassembled WGS sequence"/>
</dbReference>
<proteinExistence type="predicted"/>
<sequence>MNSTGNTVDNITSMGDVNLTNTTYTVYLVQRENQSSHPEGGSVIFVKTEKDAGDIQASKGADDDIPYYRMAIRVDEIGESLMSIGTILARDYPGSWDEALKQLAAFDFSTKGLSVESAGQSRTQERRAFEGV</sequence>
<evidence type="ECO:0000313" key="2">
    <source>
        <dbReference type="Proteomes" id="UP000191500"/>
    </source>
</evidence>
<organism evidence="1 2">
    <name type="scientific">Penicillium coprophilum</name>
    <dbReference type="NCBI Taxonomy" id="36646"/>
    <lineage>
        <taxon>Eukaryota</taxon>
        <taxon>Fungi</taxon>
        <taxon>Dikarya</taxon>
        <taxon>Ascomycota</taxon>
        <taxon>Pezizomycotina</taxon>
        <taxon>Eurotiomycetes</taxon>
        <taxon>Eurotiomycetidae</taxon>
        <taxon>Eurotiales</taxon>
        <taxon>Aspergillaceae</taxon>
        <taxon>Penicillium</taxon>
    </lineage>
</organism>
<dbReference type="EMBL" id="MDDG01000008">
    <property type="protein sequence ID" value="OQE38326.1"/>
    <property type="molecule type" value="Genomic_DNA"/>
</dbReference>
<reference evidence="2" key="1">
    <citation type="journal article" date="2017" name="Nat. Microbiol.">
        <title>Global analysis of biosynthetic gene clusters reveals vast potential of secondary metabolite production in Penicillium species.</title>
        <authorList>
            <person name="Nielsen J.C."/>
            <person name="Grijseels S."/>
            <person name="Prigent S."/>
            <person name="Ji B."/>
            <person name="Dainat J."/>
            <person name="Nielsen K.F."/>
            <person name="Frisvad J.C."/>
            <person name="Workman M."/>
            <person name="Nielsen J."/>
        </authorList>
    </citation>
    <scope>NUCLEOTIDE SEQUENCE [LARGE SCALE GENOMIC DNA]</scope>
    <source>
        <strain evidence="2">IBT 31321</strain>
    </source>
</reference>
<protein>
    <submittedName>
        <fullName evidence="1">Uncharacterized protein</fullName>
    </submittedName>
</protein>
<accession>A0A1V6UIP7</accession>
<comment type="caution">
    <text evidence="1">The sequence shown here is derived from an EMBL/GenBank/DDBJ whole genome shotgun (WGS) entry which is preliminary data.</text>
</comment>
<gene>
    <name evidence="1" type="ORF">PENCOP_c008G07406</name>
</gene>
<evidence type="ECO:0000313" key="1">
    <source>
        <dbReference type="EMBL" id="OQE38326.1"/>
    </source>
</evidence>
<dbReference type="AlphaFoldDB" id="A0A1V6UIP7"/>